<accession>A0ABT3Q3L1</accession>
<dbReference type="RefSeq" id="WP_166118180.1">
    <property type="nucleotide sequence ID" value="NZ_JAPIUX010000001.1"/>
</dbReference>
<name>A0ABT3Q3L1_9PROT</name>
<gene>
    <name evidence="1" type="ORF">OQ252_00170</name>
</gene>
<keyword evidence="2" id="KW-1185">Reference proteome</keyword>
<dbReference type="EMBL" id="JAPIUX010000001">
    <property type="protein sequence ID" value="MCX2559816.1"/>
    <property type="molecule type" value="Genomic_DNA"/>
</dbReference>
<dbReference type="Proteomes" id="UP001526446">
    <property type="component" value="Unassembled WGS sequence"/>
</dbReference>
<protein>
    <submittedName>
        <fullName evidence="1">Uncharacterized protein</fullName>
    </submittedName>
</protein>
<sequence>MQTLEHLDIIFSSDPNYEKLVTEVYFDELFVFQIIINHGLDNMFIVTPDKTMSPKYVKHDIPLEWMLKAIKIAQEETIKRQLLPEEELSWRPAPINPEGN</sequence>
<proteinExistence type="predicted"/>
<reference evidence="1 2" key="1">
    <citation type="submission" date="2022-11" db="EMBL/GenBank/DDBJ databases">
        <title>Genome sequencing of Acetobacter type strain.</title>
        <authorList>
            <person name="Heo J."/>
            <person name="Lee D."/>
            <person name="Han B.-H."/>
            <person name="Hong S.-B."/>
            <person name="Kwon S.-W."/>
        </authorList>
    </citation>
    <scope>NUCLEOTIDE SEQUENCE [LARGE SCALE GENOMIC DNA]</scope>
    <source>
        <strain evidence="1 2">KACC 21251</strain>
    </source>
</reference>
<comment type="caution">
    <text evidence="1">The sequence shown here is derived from an EMBL/GenBank/DDBJ whole genome shotgun (WGS) entry which is preliminary data.</text>
</comment>
<evidence type="ECO:0000313" key="2">
    <source>
        <dbReference type="Proteomes" id="UP001526446"/>
    </source>
</evidence>
<organism evidence="1 2">
    <name type="scientific">Acetobacter farinalis</name>
    <dbReference type="NCBI Taxonomy" id="1260984"/>
    <lineage>
        <taxon>Bacteria</taxon>
        <taxon>Pseudomonadati</taxon>
        <taxon>Pseudomonadota</taxon>
        <taxon>Alphaproteobacteria</taxon>
        <taxon>Acetobacterales</taxon>
        <taxon>Acetobacteraceae</taxon>
        <taxon>Acetobacter</taxon>
    </lineage>
</organism>
<evidence type="ECO:0000313" key="1">
    <source>
        <dbReference type="EMBL" id="MCX2559816.1"/>
    </source>
</evidence>